<dbReference type="RefSeq" id="WP_311366247.1">
    <property type="nucleotide sequence ID" value="NZ_JAVRIC010000027.1"/>
</dbReference>
<name>A0ABU2WMS6_9GAMM</name>
<evidence type="ECO:0000256" key="1">
    <source>
        <dbReference type="SAM" id="SignalP"/>
    </source>
</evidence>
<accession>A0ABU2WMS6</accession>
<dbReference type="Gene3D" id="3.20.20.140">
    <property type="entry name" value="Metal-dependent hydrolases"/>
    <property type="match status" value="1"/>
</dbReference>
<sequence length="766" mass="83937">MNTLRQIRGRSLCTAALFVLTACGGSPSPETTSAPVTPPDNGPVTPQQQTIHSVASGCYAIQSPRSGKYLRKDADGSYQLSAGNAEQATAFRLRATALGRYLLYDPDTEFLSIRDGVALIGDGSALLVDAAGDLLYGVGDTLGILDMLNPIGDIINDAGSAVSGLGTVLAEFSGPNALVQSMGFAWDNAEWTLEEPTEDVFTLRSTSMDLLLAVEPNSTGLSLAPQYGSGDGYEQFALTETAGCADFPEAGLGANGTPKLLNDDGTVFGYVDSHSHVSAFEFLGGMIESGEPFHRFGVTHALDDCILEHGPLGLTGVVEEALSGKVGHDTRGWPKFPYWPNQQSYAHHQTYYMWIKRAWMGGLRIMVNHLVANELICEIWPIKENDCDEMTNLRLQRQRMYEMQDYIDAQEGGPGKGWFRIVTDPYEARAVIEDGKLAVVLGIEAWKLFGCGLDFNYSRCTTADIDAGIKEFYDLGVRSIFPVVGFNNGFSGAGIYPPSEVFLNVGNLVETGQWLDAMTCPEEGHTANLARIPEVPGDNIVAGAINQVLGYALPIYPEGPHCNPRPLSSLGEYLVSSLMDKGILVETDHLGYTARYQTIEMAEARGMPVISSHSRSGGENTEQQARRIWATGGMVNTLPRDWNVYELIEEMQRQVEFHSDDHYFGLGYGADNNGLALQPAPRPDTAEKPFEYPFTSYDGRVVFDHQVTGERVYDINVDGVAHYGLYPDYFADLRNQEGGEEVMKYFYRSAEAYLRMWQRAYEAGTH</sequence>
<dbReference type="EMBL" id="JAVRIC010000027">
    <property type="protein sequence ID" value="MDT0498835.1"/>
    <property type="molecule type" value="Genomic_DNA"/>
</dbReference>
<proteinExistence type="predicted"/>
<protein>
    <submittedName>
        <fullName evidence="2">Uncharacterized protein</fullName>
    </submittedName>
</protein>
<dbReference type="InterPro" id="IPR032466">
    <property type="entry name" value="Metal_Hydrolase"/>
</dbReference>
<dbReference type="SUPFAM" id="SSF51556">
    <property type="entry name" value="Metallo-dependent hydrolases"/>
    <property type="match status" value="1"/>
</dbReference>
<evidence type="ECO:0000313" key="2">
    <source>
        <dbReference type="EMBL" id="MDT0498835.1"/>
    </source>
</evidence>
<feature type="signal peptide" evidence="1">
    <location>
        <begin position="1"/>
        <end position="24"/>
    </location>
</feature>
<comment type="caution">
    <text evidence="2">The sequence shown here is derived from an EMBL/GenBank/DDBJ whole genome shotgun (WGS) entry which is preliminary data.</text>
</comment>
<dbReference type="Proteomes" id="UP001254608">
    <property type="component" value="Unassembled WGS sequence"/>
</dbReference>
<reference evidence="2 3" key="1">
    <citation type="submission" date="2023-09" db="EMBL/GenBank/DDBJ databases">
        <authorList>
            <person name="Rey-Velasco X."/>
        </authorList>
    </citation>
    <scope>NUCLEOTIDE SEQUENCE [LARGE SCALE GENOMIC DNA]</scope>
    <source>
        <strain evidence="2 3">W345</strain>
    </source>
</reference>
<keyword evidence="3" id="KW-1185">Reference proteome</keyword>
<dbReference type="PROSITE" id="PS51257">
    <property type="entry name" value="PROKAR_LIPOPROTEIN"/>
    <property type="match status" value="1"/>
</dbReference>
<keyword evidence="1" id="KW-0732">Signal</keyword>
<feature type="chain" id="PRO_5046235856" evidence="1">
    <location>
        <begin position="25"/>
        <end position="766"/>
    </location>
</feature>
<evidence type="ECO:0000313" key="3">
    <source>
        <dbReference type="Proteomes" id="UP001254608"/>
    </source>
</evidence>
<organism evidence="2 3">
    <name type="scientific">Banduia mediterranea</name>
    <dbReference type="NCBI Taxonomy" id="3075609"/>
    <lineage>
        <taxon>Bacteria</taxon>
        <taxon>Pseudomonadati</taxon>
        <taxon>Pseudomonadota</taxon>
        <taxon>Gammaproteobacteria</taxon>
        <taxon>Nevskiales</taxon>
        <taxon>Algiphilaceae</taxon>
        <taxon>Banduia</taxon>
    </lineage>
</organism>
<gene>
    <name evidence="2" type="ORF">RM530_15910</name>
</gene>